<evidence type="ECO:0000259" key="1">
    <source>
        <dbReference type="Pfam" id="PF00391"/>
    </source>
</evidence>
<gene>
    <name evidence="3" type="ORF">RM780_05050</name>
</gene>
<organism evidence="3 4">
    <name type="scientific">Streptomyces boetiae</name>
    <dbReference type="NCBI Taxonomy" id="3075541"/>
    <lineage>
        <taxon>Bacteria</taxon>
        <taxon>Bacillati</taxon>
        <taxon>Actinomycetota</taxon>
        <taxon>Actinomycetes</taxon>
        <taxon>Kitasatosporales</taxon>
        <taxon>Streptomycetaceae</taxon>
        <taxon>Streptomyces</taxon>
    </lineage>
</organism>
<protein>
    <submittedName>
        <fullName evidence="3">PEP/pyruvate-binding domain-containing protein</fullName>
    </submittedName>
</protein>
<dbReference type="Pfam" id="PF01326">
    <property type="entry name" value="PPDK_N"/>
    <property type="match status" value="2"/>
</dbReference>
<feature type="domain" description="PEP-utilising enzyme mobile" evidence="1">
    <location>
        <begin position="623"/>
        <end position="693"/>
    </location>
</feature>
<evidence type="ECO:0000313" key="4">
    <source>
        <dbReference type="Proteomes" id="UP001183388"/>
    </source>
</evidence>
<feature type="domain" description="Pyruvate phosphate dikinase AMP/ATP-binding" evidence="2">
    <location>
        <begin position="69"/>
        <end position="200"/>
    </location>
</feature>
<name>A0ABU2L4T6_9ACTN</name>
<dbReference type="SUPFAM" id="SSF56059">
    <property type="entry name" value="Glutathione synthetase ATP-binding domain-like"/>
    <property type="match status" value="1"/>
</dbReference>
<dbReference type="Gene3D" id="3.30.1490.20">
    <property type="entry name" value="ATP-grasp fold, A domain"/>
    <property type="match status" value="1"/>
</dbReference>
<dbReference type="InterPro" id="IPR002192">
    <property type="entry name" value="PPDK_AMP/ATP-bd"/>
</dbReference>
<dbReference type="PANTHER" id="PTHR43615">
    <property type="entry name" value="PHOSPHOENOLPYRUVATE SYNTHASE-RELATED"/>
    <property type="match status" value="1"/>
</dbReference>
<dbReference type="PANTHER" id="PTHR43615:SF1">
    <property type="entry name" value="PPDK_N DOMAIN-CONTAINING PROTEIN"/>
    <property type="match status" value="1"/>
</dbReference>
<sequence>MRTADIEAGGDSRTTPAGVALALTDPRARRAELTGGKAASLARAAAARLPVLPGFVILPPGNGPGGRDLREVWRELSEDGTRPLVVRSSSAAEDTAESSMAGRFASVLDVRGWEAFAAAVETVRASALAAGDESVMGMIDSGGGGRGDDGPADMAVLVQPMVTSRAGGVLFGADPVSGRADRMLLSAVRGGPDALVSGADAGTDARLTPHGRVVRERRAAARGLPLGHAELRRLAALARRARQVFGAPQDIEFGVEERTGRLWLFQSRPITAMAPRPARRARLLGPGPVAETLPGLLRPLEEDLWVVPMAHGLTTALDVGGAAARRTLRAHPAVTTVDGRAVADLALLGAAPRRRRFLAALNPLPPARRLAAAWRVGRLRASLPRLAAGLLADVDRELAEAPAPGELPPAGLVSALRWSRSALVSLHAQEALAGALLVAAEEERATAASAALAALHHGRAEGLTDGQLIAARPEVLALVPPSLTGPVRLPARGVAGTGPGTGSLGVREALRLRIRWVQAFQVALVREVAGRAGARRVNAGRLALLRWPELLAVAEGGPLPADFARREAPAEGPPLPDAFRLAPGGVVVAEPGNAPGAGPGAGARGVSGGRASGVAWDGAGEVPADAVLVVRHLDPALAPLLPGVAGLIAQTGSPLSHLAVLARELGLPVVTGAAEAVRRFPPGTPVLLDGTTGEVEIRRPAGAVARDGKEAR</sequence>
<evidence type="ECO:0000259" key="2">
    <source>
        <dbReference type="Pfam" id="PF01326"/>
    </source>
</evidence>
<dbReference type="Gene3D" id="3.30.470.20">
    <property type="entry name" value="ATP-grasp fold, B domain"/>
    <property type="match status" value="1"/>
</dbReference>
<dbReference type="SUPFAM" id="SSF52009">
    <property type="entry name" value="Phosphohistidine domain"/>
    <property type="match status" value="1"/>
</dbReference>
<dbReference type="Pfam" id="PF00391">
    <property type="entry name" value="PEP-utilizers"/>
    <property type="match status" value="1"/>
</dbReference>
<feature type="domain" description="Pyruvate phosphate dikinase AMP/ATP-binding" evidence="2">
    <location>
        <begin position="225"/>
        <end position="275"/>
    </location>
</feature>
<keyword evidence="4" id="KW-1185">Reference proteome</keyword>
<dbReference type="Proteomes" id="UP001183388">
    <property type="component" value="Unassembled WGS sequence"/>
</dbReference>
<dbReference type="Gene3D" id="3.50.30.10">
    <property type="entry name" value="Phosphohistidine domain"/>
    <property type="match status" value="1"/>
</dbReference>
<dbReference type="InterPro" id="IPR051549">
    <property type="entry name" value="PEP_Utilizing_Enz"/>
</dbReference>
<proteinExistence type="predicted"/>
<accession>A0ABU2L4T6</accession>
<dbReference type="InterPro" id="IPR036637">
    <property type="entry name" value="Phosphohistidine_dom_sf"/>
</dbReference>
<evidence type="ECO:0000313" key="3">
    <source>
        <dbReference type="EMBL" id="MDT0306328.1"/>
    </source>
</evidence>
<comment type="caution">
    <text evidence="3">The sequence shown here is derived from an EMBL/GenBank/DDBJ whole genome shotgun (WGS) entry which is preliminary data.</text>
</comment>
<dbReference type="EMBL" id="JAVREN010000005">
    <property type="protein sequence ID" value="MDT0306328.1"/>
    <property type="molecule type" value="Genomic_DNA"/>
</dbReference>
<dbReference type="InterPro" id="IPR013815">
    <property type="entry name" value="ATP_grasp_subdomain_1"/>
</dbReference>
<reference evidence="4" key="1">
    <citation type="submission" date="2023-07" db="EMBL/GenBank/DDBJ databases">
        <title>30 novel species of actinomycetes from the DSMZ collection.</title>
        <authorList>
            <person name="Nouioui I."/>
        </authorList>
    </citation>
    <scope>NUCLEOTIDE SEQUENCE [LARGE SCALE GENOMIC DNA]</scope>
    <source>
        <strain evidence="4">DSM 44917</strain>
    </source>
</reference>
<dbReference type="RefSeq" id="WP_311629256.1">
    <property type="nucleotide sequence ID" value="NZ_JAVREN010000005.1"/>
</dbReference>
<dbReference type="InterPro" id="IPR008279">
    <property type="entry name" value="PEP-util_enz_mobile_dom"/>
</dbReference>